<dbReference type="AlphaFoldDB" id="A0AAD4MPS2"/>
<gene>
    <name evidence="3" type="ORF">DdX_16826</name>
</gene>
<accession>A0AAD4MPS2</accession>
<feature type="compositionally biased region" description="Basic and acidic residues" evidence="1">
    <location>
        <begin position="144"/>
        <end position="154"/>
    </location>
</feature>
<evidence type="ECO:0000313" key="4">
    <source>
        <dbReference type="Proteomes" id="UP001201812"/>
    </source>
</evidence>
<feature type="chain" id="PRO_5042102188" evidence="2">
    <location>
        <begin position="26"/>
        <end position="608"/>
    </location>
</feature>
<feature type="compositionally biased region" description="Low complexity" evidence="1">
    <location>
        <begin position="168"/>
        <end position="181"/>
    </location>
</feature>
<evidence type="ECO:0000256" key="2">
    <source>
        <dbReference type="SAM" id="SignalP"/>
    </source>
</evidence>
<feature type="signal peptide" evidence="2">
    <location>
        <begin position="1"/>
        <end position="25"/>
    </location>
</feature>
<comment type="caution">
    <text evidence="3">The sequence shown here is derived from an EMBL/GenBank/DDBJ whole genome shotgun (WGS) entry which is preliminary data.</text>
</comment>
<dbReference type="Proteomes" id="UP001201812">
    <property type="component" value="Unassembled WGS sequence"/>
</dbReference>
<feature type="region of interest" description="Disordered" evidence="1">
    <location>
        <begin position="81"/>
        <end position="181"/>
    </location>
</feature>
<evidence type="ECO:0000256" key="1">
    <source>
        <dbReference type="SAM" id="MobiDB-lite"/>
    </source>
</evidence>
<evidence type="ECO:0000313" key="3">
    <source>
        <dbReference type="EMBL" id="KAI1700258.1"/>
    </source>
</evidence>
<keyword evidence="2" id="KW-0732">Signal</keyword>
<organism evidence="3 4">
    <name type="scientific">Ditylenchus destructor</name>
    <dbReference type="NCBI Taxonomy" id="166010"/>
    <lineage>
        <taxon>Eukaryota</taxon>
        <taxon>Metazoa</taxon>
        <taxon>Ecdysozoa</taxon>
        <taxon>Nematoda</taxon>
        <taxon>Chromadorea</taxon>
        <taxon>Rhabditida</taxon>
        <taxon>Tylenchina</taxon>
        <taxon>Tylenchomorpha</taxon>
        <taxon>Sphaerularioidea</taxon>
        <taxon>Anguinidae</taxon>
        <taxon>Anguininae</taxon>
        <taxon>Ditylenchus</taxon>
    </lineage>
</organism>
<feature type="compositionally biased region" description="Polar residues" evidence="1">
    <location>
        <begin position="31"/>
        <end position="46"/>
    </location>
</feature>
<feature type="region of interest" description="Disordered" evidence="1">
    <location>
        <begin position="21"/>
        <end position="46"/>
    </location>
</feature>
<feature type="compositionally biased region" description="Pro residues" evidence="1">
    <location>
        <begin position="128"/>
        <end position="143"/>
    </location>
</feature>
<dbReference type="EMBL" id="JAKKPZ010000151">
    <property type="protein sequence ID" value="KAI1700258.1"/>
    <property type="molecule type" value="Genomic_DNA"/>
</dbReference>
<sequence length="608" mass="66039">MNDTQLFALMSVICVIVSYSTNVGADPPDPKQNTSAPDMDSGSTTMAIPRSLYGRSLATEATSIPVDESFNHTIRRRHCLEEMGKPPSPPQFDKGPPPPPDKPPSSFGPPPPPGWMHKGLDDKEFGKPPSPPQFDKGPPPPPGKELEITQEHSARTTTEAEISINGIKSATSKTEESTTSPKTTLIVNGTKEGQIVGGISTDINADVQIGFGKDSKITQSTPDLYPPTDSESITAVGDIVAKSMATSETDKTKTPVEDITKKLITMGSDAKEISSKTTASSIDPISIDSTITMDSSKSTIKNSNVGADFSDAKQKFKDTGIGSTFSLSLKILLDGEIKDKFDKLENQDVMDIMEVLGQSFKFKDVNELLSKLSEKNSEAANFVKLLLKKMGCSEDNATMNCKASMDKIKQMISKIKLIMDTLVQYKLQIMFGLTASMSVMQNTDMASKIMQFLIGLYSINIGADFSDPKQKFKDTKIGSLISNLLPPGEVKEKFDKLEVQDVMDMMEMLGQAYKMKDLDELLGKLYEKNPEAAKFVKTVLASFGCSPDDATKTCVPSMDKIKQMIAQIKPMMDKLSQNKDQIMGGLSVAMSVVSNADMVSKITQSLTS</sequence>
<feature type="compositionally biased region" description="Pro residues" evidence="1">
    <location>
        <begin position="86"/>
        <end position="114"/>
    </location>
</feature>
<name>A0AAD4MPS2_9BILA</name>
<protein>
    <submittedName>
        <fullName evidence="3">Uncharacterized protein</fullName>
    </submittedName>
</protein>
<proteinExistence type="predicted"/>
<reference evidence="3" key="1">
    <citation type="submission" date="2022-01" db="EMBL/GenBank/DDBJ databases">
        <title>Genome Sequence Resource for Two Populations of Ditylenchus destructor, the Migratory Endoparasitic Phytonematode.</title>
        <authorList>
            <person name="Zhang H."/>
            <person name="Lin R."/>
            <person name="Xie B."/>
        </authorList>
    </citation>
    <scope>NUCLEOTIDE SEQUENCE</scope>
    <source>
        <strain evidence="3">BazhouSP</strain>
    </source>
</reference>
<keyword evidence="4" id="KW-1185">Reference proteome</keyword>